<dbReference type="AlphaFoldDB" id="A0A0F9EGA3"/>
<accession>A0A0F9EGA3</accession>
<proteinExistence type="predicted"/>
<organism evidence="1">
    <name type="scientific">marine sediment metagenome</name>
    <dbReference type="NCBI Taxonomy" id="412755"/>
    <lineage>
        <taxon>unclassified sequences</taxon>
        <taxon>metagenomes</taxon>
        <taxon>ecological metagenomes</taxon>
    </lineage>
</organism>
<dbReference type="EMBL" id="LAZR01034951">
    <property type="protein sequence ID" value="KKL28851.1"/>
    <property type="molecule type" value="Genomic_DNA"/>
</dbReference>
<sequence length="58" mass="6839">MTNGLNETPKEYNPEYCHYKHELINKDTEEKIILHLCYVHALIINNAIERVINEPTQS</sequence>
<protein>
    <submittedName>
        <fullName evidence="1">Uncharacterized protein</fullName>
    </submittedName>
</protein>
<name>A0A0F9EGA3_9ZZZZ</name>
<reference evidence="1" key="1">
    <citation type="journal article" date="2015" name="Nature">
        <title>Complex archaea that bridge the gap between prokaryotes and eukaryotes.</title>
        <authorList>
            <person name="Spang A."/>
            <person name="Saw J.H."/>
            <person name="Jorgensen S.L."/>
            <person name="Zaremba-Niedzwiedzka K."/>
            <person name="Martijn J."/>
            <person name="Lind A.E."/>
            <person name="van Eijk R."/>
            <person name="Schleper C."/>
            <person name="Guy L."/>
            <person name="Ettema T.J."/>
        </authorList>
    </citation>
    <scope>NUCLEOTIDE SEQUENCE</scope>
</reference>
<comment type="caution">
    <text evidence="1">The sequence shown here is derived from an EMBL/GenBank/DDBJ whole genome shotgun (WGS) entry which is preliminary data.</text>
</comment>
<evidence type="ECO:0000313" key="1">
    <source>
        <dbReference type="EMBL" id="KKL28851.1"/>
    </source>
</evidence>
<gene>
    <name evidence="1" type="ORF">LCGC14_2371040</name>
</gene>